<evidence type="ECO:0000313" key="1">
    <source>
        <dbReference type="EMBL" id="CAK5116324.1"/>
    </source>
</evidence>
<dbReference type="EMBL" id="CAVMJV010000157">
    <property type="protein sequence ID" value="CAK5116324.1"/>
    <property type="molecule type" value="Genomic_DNA"/>
</dbReference>
<accession>A0ACB1B1D6</accession>
<organism evidence="1 2">
    <name type="scientific">Meloidogyne enterolobii</name>
    <name type="common">Root-knot nematode worm</name>
    <name type="synonym">Meloidogyne mayaguensis</name>
    <dbReference type="NCBI Taxonomy" id="390850"/>
    <lineage>
        <taxon>Eukaryota</taxon>
        <taxon>Metazoa</taxon>
        <taxon>Ecdysozoa</taxon>
        <taxon>Nematoda</taxon>
        <taxon>Chromadorea</taxon>
        <taxon>Rhabditida</taxon>
        <taxon>Tylenchina</taxon>
        <taxon>Tylenchomorpha</taxon>
        <taxon>Tylenchoidea</taxon>
        <taxon>Meloidogynidae</taxon>
        <taxon>Meloidogyninae</taxon>
        <taxon>Meloidogyne</taxon>
    </lineage>
</organism>
<dbReference type="Proteomes" id="UP001497535">
    <property type="component" value="Unassembled WGS sequence"/>
</dbReference>
<name>A0ACB1B1D6_MELEN</name>
<protein>
    <submittedName>
        <fullName evidence="1">Uncharacterized protein</fullName>
    </submittedName>
</protein>
<evidence type="ECO:0000313" key="2">
    <source>
        <dbReference type="Proteomes" id="UP001497535"/>
    </source>
</evidence>
<comment type="caution">
    <text evidence="1">The sequence shown here is derived from an EMBL/GenBank/DDBJ whole genome shotgun (WGS) entry which is preliminary data.</text>
</comment>
<proteinExistence type="predicted"/>
<reference evidence="1" key="1">
    <citation type="submission" date="2023-11" db="EMBL/GenBank/DDBJ databases">
        <authorList>
            <person name="Poullet M."/>
        </authorList>
    </citation>
    <scope>NUCLEOTIDE SEQUENCE</scope>
    <source>
        <strain evidence="1">E1834</strain>
    </source>
</reference>
<keyword evidence="2" id="KW-1185">Reference proteome</keyword>
<sequence>MGLNTLKNLLNKFPFNKYPWNHKIEKMTKKKEEKLCKKWNINDGTLYKFWCIIYKCDGEKI</sequence>
<gene>
    <name evidence="1" type="ORF">MENTE1834_LOCUS45788</name>
</gene>